<dbReference type="Pfam" id="PF07394">
    <property type="entry name" value="DUF1501"/>
    <property type="match status" value="1"/>
</dbReference>
<name>A0A381X5Z4_9ZZZZ</name>
<gene>
    <name evidence="1" type="ORF">METZ01_LOCUS113030</name>
</gene>
<accession>A0A381X5Z4</accession>
<organism evidence="1">
    <name type="scientific">marine metagenome</name>
    <dbReference type="NCBI Taxonomy" id="408172"/>
    <lineage>
        <taxon>unclassified sequences</taxon>
        <taxon>metagenomes</taxon>
        <taxon>ecological metagenomes</taxon>
    </lineage>
</organism>
<evidence type="ECO:0008006" key="2">
    <source>
        <dbReference type="Google" id="ProtNLM"/>
    </source>
</evidence>
<proteinExistence type="predicted"/>
<dbReference type="InterPro" id="IPR010869">
    <property type="entry name" value="DUF1501"/>
</dbReference>
<evidence type="ECO:0000313" key="1">
    <source>
        <dbReference type="EMBL" id="SVA60176.1"/>
    </source>
</evidence>
<dbReference type="AlphaFoldDB" id="A0A381X5Z4"/>
<reference evidence="1" key="1">
    <citation type="submission" date="2018-05" db="EMBL/GenBank/DDBJ databases">
        <authorList>
            <person name="Lanie J.A."/>
            <person name="Ng W.-L."/>
            <person name="Kazmierczak K.M."/>
            <person name="Andrzejewski T.M."/>
            <person name="Davidsen T.M."/>
            <person name="Wayne K.J."/>
            <person name="Tettelin H."/>
            <person name="Glass J.I."/>
            <person name="Rusch D."/>
            <person name="Podicherti R."/>
            <person name="Tsui H.-C.T."/>
            <person name="Winkler M.E."/>
        </authorList>
    </citation>
    <scope>NUCLEOTIDE SEQUENCE</scope>
</reference>
<sequence length="44" mass="5069">MHYGKTDDFSYNGVENPVHVRDLHDTMLHLFGVDHQKLTGVEKS</sequence>
<protein>
    <recommendedName>
        <fullName evidence="2">DUF1501 domain-containing protein</fullName>
    </recommendedName>
</protein>
<dbReference type="EMBL" id="UINC01014043">
    <property type="protein sequence ID" value="SVA60176.1"/>
    <property type="molecule type" value="Genomic_DNA"/>
</dbReference>